<organism evidence="1 2">
    <name type="scientific">Tepidiforma thermophila (strain KCTC 52669 / CGMCC 1.13589 / G233)</name>
    <dbReference type="NCBI Taxonomy" id="2761530"/>
    <lineage>
        <taxon>Bacteria</taxon>
        <taxon>Bacillati</taxon>
        <taxon>Chloroflexota</taxon>
        <taxon>Tepidiformia</taxon>
        <taxon>Tepidiformales</taxon>
        <taxon>Tepidiformaceae</taxon>
        <taxon>Tepidiforma</taxon>
    </lineage>
</organism>
<proteinExistence type="predicted"/>
<dbReference type="AlphaFoldDB" id="A0A2A9HER5"/>
<keyword evidence="2" id="KW-1185">Reference proteome</keyword>
<evidence type="ECO:0000313" key="1">
    <source>
        <dbReference type="EMBL" id="PFG73632.1"/>
    </source>
</evidence>
<sequence length="157" mass="16945">MRQAYFGRPQAGFTPGGAHVAVYLVPVFEGRLTVFEVTAPGVRGRWLPWTVMEYGANPYETAAALADDWCDGAISALEVADVLSFPFDADGWELALVYRAELTGLPPGDAHRRPVLFAPGEADAIGPFDPVDLLRWVERSPACDPGSARPGSEPLVF</sequence>
<protein>
    <submittedName>
        <fullName evidence="1">Uncharacterized protein</fullName>
    </submittedName>
</protein>
<gene>
    <name evidence="1" type="ORF">A9A59_0834</name>
</gene>
<dbReference type="RefSeq" id="WP_098503079.1">
    <property type="nucleotide sequence ID" value="NZ_PDJQ01000001.1"/>
</dbReference>
<comment type="caution">
    <text evidence="1">The sequence shown here is derived from an EMBL/GenBank/DDBJ whole genome shotgun (WGS) entry which is preliminary data.</text>
</comment>
<reference evidence="1 2" key="1">
    <citation type="submission" date="2017-09" db="EMBL/GenBank/DDBJ databases">
        <title>Sequencing the genomes of two abundant thermophiles in Great Basin hot springs: Thermocrinis jamiesonii and novel Chloroflexi Thermoflexus hugenholtzii.</title>
        <authorList>
            <person name="Hedlund B."/>
        </authorList>
    </citation>
    <scope>NUCLEOTIDE SEQUENCE [LARGE SCALE GENOMIC DNA]</scope>
    <source>
        <strain evidence="1 2">G233</strain>
    </source>
</reference>
<name>A0A2A9HER5_TEPT2</name>
<dbReference type="Proteomes" id="UP000223071">
    <property type="component" value="Unassembled WGS sequence"/>
</dbReference>
<accession>A0A2A9HER5</accession>
<evidence type="ECO:0000313" key="2">
    <source>
        <dbReference type="Proteomes" id="UP000223071"/>
    </source>
</evidence>
<dbReference type="EMBL" id="PDJQ01000001">
    <property type="protein sequence ID" value="PFG73632.1"/>
    <property type="molecule type" value="Genomic_DNA"/>
</dbReference>